<dbReference type="GO" id="GO:0032993">
    <property type="term" value="C:protein-DNA complex"/>
    <property type="evidence" value="ECO:0007669"/>
    <property type="project" value="TreeGrafter"/>
</dbReference>
<evidence type="ECO:0000313" key="6">
    <source>
        <dbReference type="EMBL" id="CAP50286.1"/>
    </source>
</evidence>
<evidence type="ECO:0000256" key="3">
    <source>
        <dbReference type="ARBA" id="ARBA00023125"/>
    </source>
</evidence>
<dbReference type="KEGG" id="xca:xcc-b100_0938"/>
<dbReference type="HOGENOM" id="CLU_039613_6_4_6"/>
<dbReference type="PANTHER" id="PTHR30346">
    <property type="entry name" value="TRANSCRIPTIONAL DUAL REGULATOR HCAR-RELATED"/>
    <property type="match status" value="1"/>
</dbReference>
<keyword evidence="2" id="KW-0805">Transcription regulation</keyword>
<proteinExistence type="inferred from homology"/>
<dbReference type="PANTHER" id="PTHR30346:SF0">
    <property type="entry name" value="HCA OPERON TRANSCRIPTIONAL ACTIVATOR HCAR"/>
    <property type="match status" value="1"/>
</dbReference>
<sequence length="289" mass="31921">MFDLQQLRCFVAVADELHFRRAAERLNMTQPPLSRQIQLLEHNVGTPLLERNSRHVRLTQAGRSLLAEARAILRLAENAGLRARRIGAGDAGSVSVGFTAGASYRFLPEAIARWRSEAPDVDLQLKEMVSLAQLDALDAGRLDIGLLRPPIQRPGLRSRCVAREPLIAALAEDSPLAQRGSLRLQDFDQQPLVNYAPDEARYFYDLLAQLFGARGIAPRSVQYVSQIHSVLALVRGGMGMALVPEGASGLRYAGIVYLPLQDDAPATPVELHLVWKQDNDNPALRNFIH</sequence>
<dbReference type="InterPro" id="IPR036388">
    <property type="entry name" value="WH-like_DNA-bd_sf"/>
</dbReference>
<dbReference type="InterPro" id="IPR000847">
    <property type="entry name" value="LysR_HTH_N"/>
</dbReference>
<name>B0RPA1_XANCB</name>
<evidence type="ECO:0000313" key="7">
    <source>
        <dbReference type="Proteomes" id="UP000001188"/>
    </source>
</evidence>
<dbReference type="Gene3D" id="3.40.190.10">
    <property type="entry name" value="Periplasmic binding protein-like II"/>
    <property type="match status" value="2"/>
</dbReference>
<protein>
    <submittedName>
        <fullName evidence="6">Transcriptional regulator, LysR family</fullName>
    </submittedName>
</protein>
<evidence type="ECO:0000259" key="5">
    <source>
        <dbReference type="PROSITE" id="PS50931"/>
    </source>
</evidence>
<evidence type="ECO:0000256" key="2">
    <source>
        <dbReference type="ARBA" id="ARBA00023015"/>
    </source>
</evidence>
<dbReference type="SUPFAM" id="SSF46785">
    <property type="entry name" value="Winged helix' DNA-binding domain"/>
    <property type="match status" value="1"/>
</dbReference>
<dbReference type="SUPFAM" id="SSF53850">
    <property type="entry name" value="Periplasmic binding protein-like II"/>
    <property type="match status" value="1"/>
</dbReference>
<dbReference type="GO" id="GO:0003677">
    <property type="term" value="F:DNA binding"/>
    <property type="evidence" value="ECO:0007669"/>
    <property type="project" value="UniProtKB-KW"/>
</dbReference>
<dbReference type="FunFam" id="1.10.10.10:FF:000001">
    <property type="entry name" value="LysR family transcriptional regulator"/>
    <property type="match status" value="1"/>
</dbReference>
<dbReference type="InterPro" id="IPR036390">
    <property type="entry name" value="WH_DNA-bd_sf"/>
</dbReference>
<gene>
    <name evidence="6" type="ORF">XCCB100_0938</name>
</gene>
<dbReference type="Proteomes" id="UP000001188">
    <property type="component" value="Chromosome"/>
</dbReference>
<dbReference type="PROSITE" id="PS50931">
    <property type="entry name" value="HTH_LYSR"/>
    <property type="match status" value="1"/>
</dbReference>
<dbReference type="PRINTS" id="PR00039">
    <property type="entry name" value="HTHLYSR"/>
</dbReference>
<dbReference type="Pfam" id="PF00126">
    <property type="entry name" value="HTH_1"/>
    <property type="match status" value="1"/>
</dbReference>
<dbReference type="Gene3D" id="1.10.10.10">
    <property type="entry name" value="Winged helix-like DNA-binding domain superfamily/Winged helix DNA-binding domain"/>
    <property type="match status" value="1"/>
</dbReference>
<feature type="domain" description="HTH lysR-type" evidence="5">
    <location>
        <begin position="2"/>
        <end position="59"/>
    </location>
</feature>
<dbReference type="GO" id="GO:0003700">
    <property type="term" value="F:DNA-binding transcription factor activity"/>
    <property type="evidence" value="ECO:0007669"/>
    <property type="project" value="InterPro"/>
</dbReference>
<evidence type="ECO:0000256" key="1">
    <source>
        <dbReference type="ARBA" id="ARBA00009437"/>
    </source>
</evidence>
<dbReference type="Pfam" id="PF03466">
    <property type="entry name" value="LysR_substrate"/>
    <property type="match status" value="1"/>
</dbReference>
<dbReference type="EMBL" id="AM920689">
    <property type="protein sequence ID" value="CAP50286.1"/>
    <property type="molecule type" value="Genomic_DNA"/>
</dbReference>
<comment type="similarity">
    <text evidence="1">Belongs to the LysR transcriptional regulatory family.</text>
</comment>
<reference evidence="6 7" key="1">
    <citation type="journal article" date="2008" name="J. Biotechnol.">
        <title>The genome of Xanthomonas campestris pv. campestris B100 and its use for the reconstruction of metabolic pathways involved in xanthan biosynthesis.</title>
        <authorList>
            <person name="Vorholter F.J."/>
            <person name="Schneiker S."/>
            <person name="Goesmann A."/>
            <person name="Krause L."/>
            <person name="Bekel T."/>
            <person name="Kaiser O."/>
            <person name="Linke B."/>
            <person name="Patschkowski T."/>
            <person name="Ruckert C."/>
            <person name="Schmid J."/>
            <person name="Sidhu V.K."/>
            <person name="Sieber V."/>
            <person name="Tauch A."/>
            <person name="Watt S.A."/>
            <person name="Weisshaar B."/>
            <person name="Becker A."/>
            <person name="Niehaus K."/>
            <person name="Puhler A."/>
        </authorList>
    </citation>
    <scope>NUCLEOTIDE SEQUENCE [LARGE SCALE GENOMIC DNA]</scope>
    <source>
        <strain evidence="6 7">B100</strain>
    </source>
</reference>
<dbReference type="AlphaFoldDB" id="B0RPA1"/>
<organism evidence="6 7">
    <name type="scientific">Xanthomonas campestris pv. campestris (strain B100)</name>
    <dbReference type="NCBI Taxonomy" id="509169"/>
    <lineage>
        <taxon>Bacteria</taxon>
        <taxon>Pseudomonadati</taxon>
        <taxon>Pseudomonadota</taxon>
        <taxon>Gammaproteobacteria</taxon>
        <taxon>Lysobacterales</taxon>
        <taxon>Lysobacteraceae</taxon>
        <taxon>Xanthomonas</taxon>
    </lineage>
</organism>
<dbReference type="InterPro" id="IPR005119">
    <property type="entry name" value="LysR_subst-bd"/>
</dbReference>
<evidence type="ECO:0000256" key="4">
    <source>
        <dbReference type="ARBA" id="ARBA00023163"/>
    </source>
</evidence>
<keyword evidence="3" id="KW-0238">DNA-binding</keyword>
<accession>B0RPA1</accession>
<keyword evidence="4" id="KW-0804">Transcription</keyword>